<keyword evidence="3" id="KW-1185">Reference proteome</keyword>
<proteinExistence type="predicted"/>
<name>A0ABR1YVT1_9PEZI</name>
<evidence type="ECO:0000313" key="2">
    <source>
        <dbReference type="EMBL" id="KAK8239991.1"/>
    </source>
</evidence>
<reference evidence="2 3" key="1">
    <citation type="submission" date="2024-04" db="EMBL/GenBank/DDBJ databases">
        <title>Phyllosticta paracitricarpa is synonymous to the EU quarantine fungus P. citricarpa based on phylogenomic analyses.</title>
        <authorList>
            <consortium name="Lawrence Berkeley National Laboratory"/>
            <person name="Van Ingen-Buijs V.A."/>
            <person name="Van Westerhoven A.C."/>
            <person name="Haridas S."/>
            <person name="Skiadas P."/>
            <person name="Martin F."/>
            <person name="Groenewald J.Z."/>
            <person name="Crous P.W."/>
            <person name="Seidl M.F."/>
        </authorList>
    </citation>
    <scope>NUCLEOTIDE SEQUENCE [LARGE SCALE GENOMIC DNA]</scope>
    <source>
        <strain evidence="2 3">CBS 123374</strain>
    </source>
</reference>
<dbReference type="Proteomes" id="UP001492380">
    <property type="component" value="Unassembled WGS sequence"/>
</dbReference>
<gene>
    <name evidence="2" type="ORF">HDK90DRAFT_523144</name>
</gene>
<dbReference type="EMBL" id="JBBWRZ010000003">
    <property type="protein sequence ID" value="KAK8239991.1"/>
    <property type="molecule type" value="Genomic_DNA"/>
</dbReference>
<sequence>MTKALTPCGTPDFGSSSTHAAFSSNHFLSCESTAFVVHFLLAILPLKSLIAFTPSPPSSHDRQQGILSWQTLDAITRRTARLSDVRPVAFASAMRSPVLHPPNTLAVSPIEAGLTLQYSRQPSSPAASTSPRNAASHPASRNRIIALSLRAVSHYRRLPEDGSRKSQLARPIEAGTAIKVVPAADTRRVRDRCGVGVSSRMIPVDDFLGSAAIMGP</sequence>
<evidence type="ECO:0000256" key="1">
    <source>
        <dbReference type="SAM" id="MobiDB-lite"/>
    </source>
</evidence>
<accession>A0ABR1YVT1</accession>
<comment type="caution">
    <text evidence="2">The sequence shown here is derived from an EMBL/GenBank/DDBJ whole genome shotgun (WGS) entry which is preliminary data.</text>
</comment>
<feature type="compositionally biased region" description="Polar residues" evidence="1">
    <location>
        <begin position="118"/>
        <end position="133"/>
    </location>
</feature>
<feature type="region of interest" description="Disordered" evidence="1">
    <location>
        <begin position="118"/>
        <end position="139"/>
    </location>
</feature>
<protein>
    <submittedName>
        <fullName evidence="2">Uncharacterized protein</fullName>
    </submittedName>
</protein>
<evidence type="ECO:0000313" key="3">
    <source>
        <dbReference type="Proteomes" id="UP001492380"/>
    </source>
</evidence>
<organism evidence="2 3">
    <name type="scientific">Phyllosticta capitalensis</name>
    <dbReference type="NCBI Taxonomy" id="121624"/>
    <lineage>
        <taxon>Eukaryota</taxon>
        <taxon>Fungi</taxon>
        <taxon>Dikarya</taxon>
        <taxon>Ascomycota</taxon>
        <taxon>Pezizomycotina</taxon>
        <taxon>Dothideomycetes</taxon>
        <taxon>Dothideomycetes incertae sedis</taxon>
        <taxon>Botryosphaeriales</taxon>
        <taxon>Phyllostictaceae</taxon>
        <taxon>Phyllosticta</taxon>
    </lineage>
</organism>